<sequence length="213" mass="23281">MSTPVDFPVCLRLEGRRVLLVGAGTIAEERSRQLVEAGARLRVVAPVVGSGIRQLAAAGRLELLERVWRPGDTRGQELVFVATDDSRVSEAVAAEARASGVWLNTADVPELCDFTLPSVGRRGPIVVAVSTSGQAPALARLLRKRFLDQVQPGHVRLARLTGWLRRRLPQGPARMRLLKHLVEGEAGELLMRGRSREAWARVRAALETFGETT</sequence>
<dbReference type="GO" id="GO:0043115">
    <property type="term" value="F:precorrin-2 dehydrogenase activity"/>
    <property type="evidence" value="ECO:0007669"/>
    <property type="project" value="UniProtKB-EC"/>
</dbReference>
<dbReference type="InterPro" id="IPR028161">
    <property type="entry name" value="Met8-like"/>
</dbReference>
<dbReference type="Pfam" id="PF14824">
    <property type="entry name" value="Sirohm_synth_M"/>
    <property type="match status" value="1"/>
</dbReference>
<comment type="pathway">
    <text evidence="1">Porphyrin-containing compound metabolism; siroheme biosynthesis; sirohydrochlorin from precorrin-2: step 1/1.</text>
</comment>
<reference evidence="8 9" key="2">
    <citation type="submission" date="2016-12" db="EMBL/GenBank/DDBJ databases">
        <title>Draft Genome Sequence of Cystobacter ferrugineus Strain Cbfe23.</title>
        <authorList>
            <person name="Akbar S."/>
            <person name="Dowd S.E."/>
            <person name="Stevens D.C."/>
        </authorList>
    </citation>
    <scope>NUCLEOTIDE SEQUENCE [LARGE SCALE GENOMIC DNA]</scope>
    <source>
        <strain evidence="8 9">Cbfe23</strain>
    </source>
</reference>
<dbReference type="STRING" id="83449.BON30_47485"/>
<protein>
    <recommendedName>
        <fullName evidence="2">precorrin-2 dehydrogenase</fullName>
        <ecNumber evidence="2">1.3.1.76</ecNumber>
    </recommendedName>
</protein>
<evidence type="ECO:0000256" key="4">
    <source>
        <dbReference type="ARBA" id="ARBA00023027"/>
    </source>
</evidence>
<evidence type="ECO:0000259" key="7">
    <source>
        <dbReference type="Pfam" id="PF14824"/>
    </source>
</evidence>
<dbReference type="GO" id="GO:0019354">
    <property type="term" value="P:siroheme biosynthetic process"/>
    <property type="evidence" value="ECO:0007669"/>
    <property type="project" value="UniProtKB-UniPathway"/>
</dbReference>
<gene>
    <name evidence="8" type="ORF">BON30_47485</name>
</gene>
<dbReference type="UniPathway" id="UPA00262">
    <property type="reaction ID" value="UER00222"/>
</dbReference>
<evidence type="ECO:0000256" key="2">
    <source>
        <dbReference type="ARBA" id="ARBA00012400"/>
    </source>
</evidence>
<keyword evidence="4" id="KW-0520">NAD</keyword>
<dbReference type="InterPro" id="IPR036291">
    <property type="entry name" value="NAD(P)-bd_dom_sf"/>
</dbReference>
<name>A0A1L9AUJ2_9BACT</name>
<keyword evidence="9" id="KW-1185">Reference proteome</keyword>
<evidence type="ECO:0000313" key="9">
    <source>
        <dbReference type="Proteomes" id="UP000182229"/>
    </source>
</evidence>
<evidence type="ECO:0000256" key="5">
    <source>
        <dbReference type="ARBA" id="ARBA00023244"/>
    </source>
</evidence>
<dbReference type="SUPFAM" id="SSF75615">
    <property type="entry name" value="Siroheme synthase middle domains-like"/>
    <property type="match status" value="1"/>
</dbReference>
<comment type="caution">
    <text evidence="8">The sequence shown here is derived from an EMBL/GenBank/DDBJ whole genome shotgun (WGS) entry which is preliminary data.</text>
</comment>
<dbReference type="InterPro" id="IPR006367">
    <property type="entry name" value="Sirohaem_synthase_N"/>
</dbReference>
<evidence type="ECO:0000256" key="6">
    <source>
        <dbReference type="ARBA" id="ARBA00047561"/>
    </source>
</evidence>
<dbReference type="SUPFAM" id="SSF51735">
    <property type="entry name" value="NAD(P)-binding Rossmann-fold domains"/>
    <property type="match status" value="1"/>
</dbReference>
<feature type="domain" description="Siroheme synthase central" evidence="7">
    <location>
        <begin position="122"/>
        <end position="146"/>
    </location>
</feature>
<dbReference type="Pfam" id="PF13241">
    <property type="entry name" value="NAD_binding_7"/>
    <property type="match status" value="1"/>
</dbReference>
<evidence type="ECO:0000313" key="8">
    <source>
        <dbReference type="EMBL" id="OJH33688.1"/>
    </source>
</evidence>
<dbReference type="InterPro" id="IPR028281">
    <property type="entry name" value="Sirohaem_synthase_central"/>
</dbReference>
<dbReference type="NCBIfam" id="TIGR01470">
    <property type="entry name" value="cysG_Nterm"/>
    <property type="match status" value="1"/>
</dbReference>
<dbReference type="AlphaFoldDB" id="A0A1L9AUJ2"/>
<dbReference type="PANTHER" id="PTHR35330:SF1">
    <property type="entry name" value="SIROHEME BIOSYNTHESIS PROTEIN MET8"/>
    <property type="match status" value="1"/>
</dbReference>
<dbReference type="EC" id="1.3.1.76" evidence="2"/>
<organism evidence="8 9">
    <name type="scientific">Cystobacter ferrugineus</name>
    <dbReference type="NCBI Taxonomy" id="83449"/>
    <lineage>
        <taxon>Bacteria</taxon>
        <taxon>Pseudomonadati</taxon>
        <taxon>Myxococcota</taxon>
        <taxon>Myxococcia</taxon>
        <taxon>Myxococcales</taxon>
        <taxon>Cystobacterineae</taxon>
        <taxon>Archangiaceae</taxon>
        <taxon>Cystobacter</taxon>
    </lineage>
</organism>
<comment type="catalytic activity">
    <reaction evidence="6">
        <text>precorrin-2 + NAD(+) = sirohydrochlorin + NADH + 2 H(+)</text>
        <dbReference type="Rhea" id="RHEA:15613"/>
        <dbReference type="ChEBI" id="CHEBI:15378"/>
        <dbReference type="ChEBI" id="CHEBI:57540"/>
        <dbReference type="ChEBI" id="CHEBI:57945"/>
        <dbReference type="ChEBI" id="CHEBI:58351"/>
        <dbReference type="ChEBI" id="CHEBI:58827"/>
        <dbReference type="EC" id="1.3.1.76"/>
    </reaction>
</comment>
<keyword evidence="5" id="KW-0627">Porphyrin biosynthesis</keyword>
<evidence type="ECO:0000256" key="1">
    <source>
        <dbReference type="ARBA" id="ARBA00005010"/>
    </source>
</evidence>
<dbReference type="Gene3D" id="3.30.160.110">
    <property type="entry name" value="Siroheme synthase, domain 2"/>
    <property type="match status" value="1"/>
</dbReference>
<reference evidence="9" key="1">
    <citation type="submission" date="2016-11" db="EMBL/GenBank/DDBJ databases">
        <authorList>
            <person name="Shukria A."/>
            <person name="Stevens D.C."/>
        </authorList>
    </citation>
    <scope>NUCLEOTIDE SEQUENCE [LARGE SCALE GENOMIC DNA]</scope>
    <source>
        <strain evidence="9">Cbfe23</strain>
    </source>
</reference>
<keyword evidence="3" id="KW-0560">Oxidoreductase</keyword>
<dbReference type="Gene3D" id="3.40.50.720">
    <property type="entry name" value="NAD(P)-binding Rossmann-like Domain"/>
    <property type="match status" value="1"/>
</dbReference>
<evidence type="ECO:0000256" key="3">
    <source>
        <dbReference type="ARBA" id="ARBA00023002"/>
    </source>
</evidence>
<accession>A0A1L9AUJ2</accession>
<proteinExistence type="predicted"/>
<dbReference type="OrthoDB" id="9815856at2"/>
<dbReference type="EMBL" id="MPIN01000030">
    <property type="protein sequence ID" value="OJH33688.1"/>
    <property type="molecule type" value="Genomic_DNA"/>
</dbReference>
<dbReference type="GO" id="GO:0004325">
    <property type="term" value="F:ferrochelatase activity"/>
    <property type="evidence" value="ECO:0007669"/>
    <property type="project" value="InterPro"/>
</dbReference>
<dbReference type="Proteomes" id="UP000182229">
    <property type="component" value="Unassembled WGS sequence"/>
</dbReference>
<dbReference type="PANTHER" id="PTHR35330">
    <property type="entry name" value="SIROHEME BIOSYNTHESIS PROTEIN MET8"/>
    <property type="match status" value="1"/>
</dbReference>
<dbReference type="RefSeq" id="WP_071905287.1">
    <property type="nucleotide sequence ID" value="NZ_MPIN01000030.1"/>
</dbReference>